<evidence type="ECO:0000313" key="6">
    <source>
        <dbReference type="Proteomes" id="UP001187531"/>
    </source>
</evidence>
<dbReference type="PANTHER" id="PTHR43272">
    <property type="entry name" value="LONG-CHAIN-FATTY-ACID--COA LIGASE"/>
    <property type="match status" value="1"/>
</dbReference>
<proteinExistence type="predicted"/>
<dbReference type="EMBL" id="JAVRJZ010000002">
    <property type="protein sequence ID" value="KAK2725423.1"/>
    <property type="molecule type" value="Genomic_DNA"/>
</dbReference>
<accession>A0AA88IA47</accession>
<gene>
    <name evidence="5" type="ORF">QYM36_000055</name>
</gene>
<dbReference type="Gene3D" id="2.30.38.10">
    <property type="entry name" value="Luciferase, Domain 3"/>
    <property type="match status" value="2"/>
</dbReference>
<dbReference type="PANTHER" id="PTHR43272:SF33">
    <property type="entry name" value="AMP-BINDING DOMAIN-CONTAINING PROTEIN-RELATED"/>
    <property type="match status" value="1"/>
</dbReference>
<organism evidence="5 6">
    <name type="scientific">Artemia franciscana</name>
    <name type="common">Brine shrimp</name>
    <name type="synonym">Artemia sanfranciscana</name>
    <dbReference type="NCBI Taxonomy" id="6661"/>
    <lineage>
        <taxon>Eukaryota</taxon>
        <taxon>Metazoa</taxon>
        <taxon>Ecdysozoa</taxon>
        <taxon>Arthropoda</taxon>
        <taxon>Crustacea</taxon>
        <taxon>Branchiopoda</taxon>
        <taxon>Anostraca</taxon>
        <taxon>Artemiidae</taxon>
        <taxon>Artemia</taxon>
    </lineage>
</organism>
<name>A0AA88IA47_ARTSF</name>
<evidence type="ECO:0000256" key="3">
    <source>
        <dbReference type="ARBA" id="ARBA00022840"/>
    </source>
</evidence>
<feature type="coiled-coil region" evidence="4">
    <location>
        <begin position="368"/>
        <end position="395"/>
    </location>
</feature>
<sequence>DKEVVTVDILDTLAMVDMEDTIAEVTEIMDTASIMEKDEPVLSGKNIFSGYLGDEELTNKVIDKDGLYHTGHIIKSMETRDFYDYETDIENEKNVHLDLLIQEVFGCSETYGPHLWAKFKAEKGQMVNCHKNQKVSILETENIELLDELGKMEEEMPQLKAKIFCCGKDPITAEDRHYSWDKLLEIETGELVTNGKNIVSVYIGDEEAKNKVIDKDGSYHTGDYSNLVHLDLRIQEVFGCSETYGPHLWAKFKAEKGQMVNCHKNQKASILETGELVLSGKNIFSGYLGDEETTNKVIVLPRKVLGMDKCLRLFCIGFISDHIFDSLVDLGLRIQEVFGCSKTCGPHLWAKFNAEKVRVFNCHNNKKASILETENIELLDELGKMEEEMPQLKAKIFCCGKDPITAEDRHYSWDKLLEI</sequence>
<protein>
    <submittedName>
        <fullName evidence="5">Uncharacterized protein</fullName>
    </submittedName>
</protein>
<feature type="coiled-coil region" evidence="4">
    <location>
        <begin position="135"/>
        <end position="162"/>
    </location>
</feature>
<dbReference type="AlphaFoldDB" id="A0AA88IA47"/>
<evidence type="ECO:0000256" key="4">
    <source>
        <dbReference type="SAM" id="Coils"/>
    </source>
</evidence>
<keyword evidence="2" id="KW-0547">Nucleotide-binding</keyword>
<dbReference type="GO" id="GO:0005783">
    <property type="term" value="C:endoplasmic reticulum"/>
    <property type="evidence" value="ECO:0007669"/>
    <property type="project" value="TreeGrafter"/>
</dbReference>
<reference evidence="5" key="1">
    <citation type="submission" date="2023-07" db="EMBL/GenBank/DDBJ databases">
        <title>Chromosome-level genome assembly of Artemia franciscana.</title>
        <authorList>
            <person name="Jo E."/>
        </authorList>
    </citation>
    <scope>NUCLEOTIDE SEQUENCE</scope>
    <source>
        <tissue evidence="5">Whole body</tissue>
    </source>
</reference>
<dbReference type="GO" id="GO:0004467">
    <property type="term" value="F:long-chain fatty acid-CoA ligase activity"/>
    <property type="evidence" value="ECO:0007669"/>
    <property type="project" value="TreeGrafter"/>
</dbReference>
<keyword evidence="6" id="KW-1185">Reference proteome</keyword>
<dbReference type="SUPFAM" id="SSF56801">
    <property type="entry name" value="Acetyl-CoA synthetase-like"/>
    <property type="match status" value="3"/>
</dbReference>
<evidence type="ECO:0000256" key="2">
    <source>
        <dbReference type="ARBA" id="ARBA00022741"/>
    </source>
</evidence>
<feature type="non-terminal residue" evidence="5">
    <location>
        <position position="1"/>
    </location>
</feature>
<keyword evidence="3" id="KW-0067">ATP-binding</keyword>
<keyword evidence="4" id="KW-0175">Coiled coil</keyword>
<dbReference type="GO" id="GO:0016020">
    <property type="term" value="C:membrane"/>
    <property type="evidence" value="ECO:0007669"/>
    <property type="project" value="TreeGrafter"/>
</dbReference>
<dbReference type="Proteomes" id="UP001187531">
    <property type="component" value="Unassembled WGS sequence"/>
</dbReference>
<comment type="caution">
    <text evidence="5">The sequence shown here is derived from an EMBL/GenBank/DDBJ whole genome shotgun (WGS) entry which is preliminary data.</text>
</comment>
<feature type="non-terminal residue" evidence="5">
    <location>
        <position position="419"/>
    </location>
</feature>
<evidence type="ECO:0000256" key="1">
    <source>
        <dbReference type="ARBA" id="ARBA00022598"/>
    </source>
</evidence>
<evidence type="ECO:0000313" key="5">
    <source>
        <dbReference type="EMBL" id="KAK2725423.1"/>
    </source>
</evidence>
<keyword evidence="1" id="KW-0436">Ligase</keyword>
<dbReference type="GO" id="GO:0005524">
    <property type="term" value="F:ATP binding"/>
    <property type="evidence" value="ECO:0007669"/>
    <property type="project" value="UniProtKB-KW"/>
</dbReference>